<evidence type="ECO:0000313" key="4">
    <source>
        <dbReference type="Proteomes" id="UP001501509"/>
    </source>
</evidence>
<feature type="domain" description="DUF8094" evidence="2">
    <location>
        <begin position="38"/>
        <end position="303"/>
    </location>
</feature>
<evidence type="ECO:0000256" key="1">
    <source>
        <dbReference type="SAM" id="SignalP"/>
    </source>
</evidence>
<accession>A0ABN3QDK7</accession>
<dbReference type="RefSeq" id="WP_344546669.1">
    <property type="nucleotide sequence ID" value="NZ_BAAATD010000011.1"/>
</dbReference>
<dbReference type="PROSITE" id="PS51257">
    <property type="entry name" value="PROKAR_LIPOPROTEIN"/>
    <property type="match status" value="1"/>
</dbReference>
<name>A0ABN3QDK7_9ACTN</name>
<evidence type="ECO:0000313" key="3">
    <source>
        <dbReference type="EMBL" id="GAA2623016.1"/>
    </source>
</evidence>
<gene>
    <name evidence="3" type="ORF">GCM10010411_68880</name>
</gene>
<dbReference type="Proteomes" id="UP001501509">
    <property type="component" value="Unassembled WGS sequence"/>
</dbReference>
<organism evidence="3 4">
    <name type="scientific">Actinomadura fulvescens</name>
    <dbReference type="NCBI Taxonomy" id="46160"/>
    <lineage>
        <taxon>Bacteria</taxon>
        <taxon>Bacillati</taxon>
        <taxon>Actinomycetota</taxon>
        <taxon>Actinomycetes</taxon>
        <taxon>Streptosporangiales</taxon>
        <taxon>Thermomonosporaceae</taxon>
        <taxon>Actinomadura</taxon>
    </lineage>
</organism>
<sequence length="304" mass="32208">MLRLSAPVLAGGALAVLATACSGDSQVPAARVAEPADKPVVTADEAGRILKDWTARHNKAVTSGDERLWRSAVTGGLEAPVSARVRTYGRLAASTRITLLNPVLYVPRQTGGAASKWFAVAALQRSGGKEQQILALFVRSGDKDPWRAAHWLTFKGKPPELAYDPQGYAIPAPDRGLPTAHAAFLASGDRSAFTPDAYTAGARTPSYGNWRADPGRVSPDRGGSWALRTKDGGSLVWYGLTQQRTLTGGTEQALPTDIRNHLIRAKTKPGGTVRANWQWLAIGYAPPTGKATVLGESVSLTAAH</sequence>
<feature type="signal peptide" evidence="1">
    <location>
        <begin position="1"/>
        <end position="20"/>
    </location>
</feature>
<dbReference type="Pfam" id="PF26366">
    <property type="entry name" value="DUF8094"/>
    <property type="match status" value="1"/>
</dbReference>
<dbReference type="EMBL" id="BAAATD010000011">
    <property type="protein sequence ID" value="GAA2623016.1"/>
    <property type="molecule type" value="Genomic_DNA"/>
</dbReference>
<comment type="caution">
    <text evidence="3">The sequence shown here is derived from an EMBL/GenBank/DDBJ whole genome shotgun (WGS) entry which is preliminary data.</text>
</comment>
<protein>
    <recommendedName>
        <fullName evidence="2">DUF8094 domain-containing protein</fullName>
    </recommendedName>
</protein>
<dbReference type="InterPro" id="IPR058407">
    <property type="entry name" value="DUF8094"/>
</dbReference>
<reference evidence="3 4" key="1">
    <citation type="journal article" date="2019" name="Int. J. Syst. Evol. Microbiol.">
        <title>The Global Catalogue of Microorganisms (GCM) 10K type strain sequencing project: providing services to taxonomists for standard genome sequencing and annotation.</title>
        <authorList>
            <consortium name="The Broad Institute Genomics Platform"/>
            <consortium name="The Broad Institute Genome Sequencing Center for Infectious Disease"/>
            <person name="Wu L."/>
            <person name="Ma J."/>
        </authorList>
    </citation>
    <scope>NUCLEOTIDE SEQUENCE [LARGE SCALE GENOMIC DNA]</scope>
    <source>
        <strain evidence="3 4">JCM 6833</strain>
    </source>
</reference>
<keyword evidence="1" id="KW-0732">Signal</keyword>
<feature type="chain" id="PRO_5045547343" description="DUF8094 domain-containing protein" evidence="1">
    <location>
        <begin position="21"/>
        <end position="304"/>
    </location>
</feature>
<evidence type="ECO:0000259" key="2">
    <source>
        <dbReference type="Pfam" id="PF26366"/>
    </source>
</evidence>
<proteinExistence type="predicted"/>
<keyword evidence="4" id="KW-1185">Reference proteome</keyword>